<dbReference type="InterPro" id="IPR019301">
    <property type="entry name" value="Flagellar_prot_FlgJ_N"/>
</dbReference>
<sequence>MADFNTVSNNLINTVALHKENNKIQNIQSNSNQSFKDLVSIKKASIEMESFILSKYVGMIYANVQIDPLVNKESSANDIYKTMMINAMCDEISKSGSFGIAKMVEKQLTKANNIPLEGVVRNE</sequence>
<protein>
    <recommendedName>
        <fullName evidence="1">Flagellar protein FlgJ N-terminal domain-containing protein</fullName>
    </recommendedName>
</protein>
<name>A0A0F5MNI1_9RICK</name>
<accession>A0A0F5MNI1</accession>
<keyword evidence="3" id="KW-1185">Reference proteome</keyword>
<proteinExistence type="predicted"/>
<evidence type="ECO:0000313" key="2">
    <source>
        <dbReference type="EMBL" id="KKB96378.1"/>
    </source>
</evidence>
<evidence type="ECO:0000259" key="1">
    <source>
        <dbReference type="Pfam" id="PF10135"/>
    </source>
</evidence>
<gene>
    <name evidence="2" type="ORF">SZ25_00528</name>
</gene>
<dbReference type="Proteomes" id="UP000033358">
    <property type="component" value="Unassembled WGS sequence"/>
</dbReference>
<evidence type="ECO:0000313" key="3">
    <source>
        <dbReference type="Proteomes" id="UP000033358"/>
    </source>
</evidence>
<feature type="domain" description="Flagellar protein FlgJ N-terminal" evidence="1">
    <location>
        <begin position="73"/>
        <end position="107"/>
    </location>
</feature>
<dbReference type="EMBL" id="JYHA01000087">
    <property type="protein sequence ID" value="KKB96378.1"/>
    <property type="molecule type" value="Genomic_DNA"/>
</dbReference>
<dbReference type="Pfam" id="PF10135">
    <property type="entry name" value="Rod-binding"/>
    <property type="match status" value="1"/>
</dbReference>
<dbReference type="AlphaFoldDB" id="A0A0F5MNI1"/>
<organism evidence="2 3">
    <name type="scientific">Candidatus Arcanibacter lacustris</name>
    <dbReference type="NCBI Taxonomy" id="1607817"/>
    <lineage>
        <taxon>Bacteria</taxon>
        <taxon>Pseudomonadati</taxon>
        <taxon>Pseudomonadota</taxon>
        <taxon>Alphaproteobacteria</taxon>
        <taxon>Rickettsiales</taxon>
        <taxon>Candidatus Arcanibacter</taxon>
    </lineage>
</organism>
<reference evidence="2 3" key="1">
    <citation type="submission" date="2015-02" db="EMBL/GenBank/DDBJ databases">
        <title>Single cell genomics of a rare environmental alphaproteobacterium provides unique insights into Rickettsiaceae evolution.</title>
        <authorList>
            <person name="Martijn J."/>
            <person name="Schulz F."/>
            <person name="Zaremba-Niedzwiedzka K."/>
            <person name="Viklund J."/>
            <person name="Stepanauskas R."/>
            <person name="Andersson S.G.E."/>
            <person name="Horn M."/>
            <person name="Guy L."/>
            <person name="Ettema T.J.G."/>
        </authorList>
    </citation>
    <scope>NUCLEOTIDE SEQUENCE [LARGE SCALE GENOMIC DNA]</scope>
    <source>
        <strain evidence="2 3">SCGC AAA041-L04</strain>
    </source>
</reference>
<comment type="caution">
    <text evidence="2">The sequence shown here is derived from an EMBL/GenBank/DDBJ whole genome shotgun (WGS) entry which is preliminary data.</text>
</comment>